<feature type="transmembrane region" description="Helical" evidence="1">
    <location>
        <begin position="268"/>
        <end position="287"/>
    </location>
</feature>
<dbReference type="KEGG" id="cam:101495755"/>
<dbReference type="PaxDb" id="3827-XP_004514243.1"/>
<dbReference type="InterPro" id="IPR005134">
    <property type="entry name" value="UPF0114"/>
</dbReference>
<reference evidence="3" key="1">
    <citation type="submission" date="2025-08" db="UniProtKB">
        <authorList>
            <consortium name="RefSeq"/>
        </authorList>
    </citation>
    <scope>IDENTIFICATION</scope>
    <source>
        <tissue evidence="3">Etiolated seedlings</tissue>
    </source>
</reference>
<dbReference type="PANTHER" id="PTHR31721:SF3">
    <property type="entry name" value="EXPRESSED PROTEIN"/>
    <property type="match status" value="1"/>
</dbReference>
<organism evidence="2 3">
    <name type="scientific">Cicer arietinum</name>
    <name type="common">Chickpea</name>
    <name type="synonym">Garbanzo</name>
    <dbReference type="NCBI Taxonomy" id="3827"/>
    <lineage>
        <taxon>Eukaryota</taxon>
        <taxon>Viridiplantae</taxon>
        <taxon>Streptophyta</taxon>
        <taxon>Embryophyta</taxon>
        <taxon>Tracheophyta</taxon>
        <taxon>Spermatophyta</taxon>
        <taxon>Magnoliopsida</taxon>
        <taxon>eudicotyledons</taxon>
        <taxon>Gunneridae</taxon>
        <taxon>Pentapetalae</taxon>
        <taxon>rosids</taxon>
        <taxon>fabids</taxon>
        <taxon>Fabales</taxon>
        <taxon>Fabaceae</taxon>
        <taxon>Papilionoideae</taxon>
        <taxon>50 kb inversion clade</taxon>
        <taxon>NPAAA clade</taxon>
        <taxon>Hologalegina</taxon>
        <taxon>IRL clade</taxon>
        <taxon>Cicereae</taxon>
        <taxon>Cicer</taxon>
    </lineage>
</organism>
<evidence type="ECO:0000256" key="1">
    <source>
        <dbReference type="SAM" id="Phobius"/>
    </source>
</evidence>
<feature type="transmembrane region" description="Helical" evidence="1">
    <location>
        <begin position="174"/>
        <end position="202"/>
    </location>
</feature>
<proteinExistence type="predicted"/>
<dbReference type="Pfam" id="PF03350">
    <property type="entry name" value="UPF0114"/>
    <property type="match status" value="1"/>
</dbReference>
<evidence type="ECO:0000313" key="3">
    <source>
        <dbReference type="RefSeq" id="XP_004514243.1"/>
    </source>
</evidence>
<dbReference type="RefSeq" id="XP_004514243.1">
    <property type="nucleotide sequence ID" value="XM_004514186.3"/>
</dbReference>
<sequence>MATLRLLRHSTAPFDHFSSPFSSISFLFPKCVRCQRRVWLRKDSMIVSSEKKERKSVVAVKASMTTTNHLTISQPVLHKELLSKLLAATIACIRNSMLVVLLRDVVIKRKPWTLQPQMLIERTIMDCRFFTLFAVAGSLLGSVLCFLEGCVLVIESYVHYFHMLSQKLDQGHLVHLLIEAIDMFLVGTALLMFGVGLYVMFVGSSSATSKEKQPRRFGNHFYIMKLAPRWAGMQSIEQAKSKIGHAVTMILQVGLIEKFNDIPMVTGLDLACFAAALVTSSATIFVLSRLNQH</sequence>
<gene>
    <name evidence="3" type="primary">LOC101495755</name>
</gene>
<dbReference type="Proteomes" id="UP000087171">
    <property type="component" value="Unplaced"/>
</dbReference>
<dbReference type="PANTHER" id="PTHR31721">
    <property type="entry name" value="OS06G0710300 PROTEIN"/>
    <property type="match status" value="1"/>
</dbReference>
<keyword evidence="2" id="KW-1185">Reference proteome</keyword>
<dbReference type="OrthoDB" id="1912077at2759"/>
<protein>
    <submittedName>
        <fullName evidence="3">Uncharacterized protein LOC101495755</fullName>
    </submittedName>
</protein>
<accession>A0A1S2Z376</accession>
<dbReference type="eggNOG" id="ENOG502QV14">
    <property type="taxonomic scope" value="Eukaryota"/>
</dbReference>
<feature type="transmembrane region" description="Helical" evidence="1">
    <location>
        <begin position="127"/>
        <end position="154"/>
    </location>
</feature>
<keyword evidence="1" id="KW-1133">Transmembrane helix</keyword>
<keyword evidence="1" id="KW-0812">Transmembrane</keyword>
<name>A0A1S2Z376_CICAR</name>
<evidence type="ECO:0000313" key="2">
    <source>
        <dbReference type="Proteomes" id="UP000087171"/>
    </source>
</evidence>
<keyword evidence="1" id="KW-0472">Membrane</keyword>
<dbReference type="GeneID" id="101495755"/>
<dbReference type="AlphaFoldDB" id="A0A1S2Z376"/>